<dbReference type="SUPFAM" id="SSF54427">
    <property type="entry name" value="NTF2-like"/>
    <property type="match status" value="1"/>
</dbReference>
<evidence type="ECO:0000313" key="3">
    <source>
        <dbReference type="Proteomes" id="UP001501183"/>
    </source>
</evidence>
<gene>
    <name evidence="2" type="ORF">GCM10023094_56080</name>
</gene>
<name>A0ABP8PUE2_9NOCA</name>
<reference evidence="3" key="1">
    <citation type="journal article" date="2019" name="Int. J. Syst. Evol. Microbiol.">
        <title>The Global Catalogue of Microorganisms (GCM) 10K type strain sequencing project: providing services to taxonomists for standard genome sequencing and annotation.</title>
        <authorList>
            <consortium name="The Broad Institute Genomics Platform"/>
            <consortium name="The Broad Institute Genome Sequencing Center for Infectious Disease"/>
            <person name="Wu L."/>
            <person name="Ma J."/>
        </authorList>
    </citation>
    <scope>NUCLEOTIDE SEQUENCE [LARGE SCALE GENOMIC DNA]</scope>
    <source>
        <strain evidence="3">JCM 32206</strain>
    </source>
</reference>
<comment type="caution">
    <text evidence="2">The sequence shown here is derived from an EMBL/GenBank/DDBJ whole genome shotgun (WGS) entry which is preliminary data.</text>
</comment>
<dbReference type="EMBL" id="BAABFB010000092">
    <property type="protein sequence ID" value="GAA4491522.1"/>
    <property type="molecule type" value="Genomic_DNA"/>
</dbReference>
<dbReference type="InterPro" id="IPR037401">
    <property type="entry name" value="SnoaL-like"/>
</dbReference>
<organism evidence="2 3">
    <name type="scientific">Rhodococcus olei</name>
    <dbReference type="NCBI Taxonomy" id="2161675"/>
    <lineage>
        <taxon>Bacteria</taxon>
        <taxon>Bacillati</taxon>
        <taxon>Actinomycetota</taxon>
        <taxon>Actinomycetes</taxon>
        <taxon>Mycobacteriales</taxon>
        <taxon>Nocardiaceae</taxon>
        <taxon>Rhodococcus</taxon>
    </lineage>
</organism>
<dbReference type="RefSeq" id="WP_345353517.1">
    <property type="nucleotide sequence ID" value="NZ_BAABFB010000092.1"/>
</dbReference>
<feature type="domain" description="SnoaL-like" evidence="1">
    <location>
        <begin position="32"/>
        <end position="145"/>
    </location>
</feature>
<dbReference type="Gene3D" id="3.10.450.50">
    <property type="match status" value="1"/>
</dbReference>
<dbReference type="InterPro" id="IPR032710">
    <property type="entry name" value="NTF2-like_dom_sf"/>
</dbReference>
<dbReference type="Pfam" id="PF12680">
    <property type="entry name" value="SnoaL_2"/>
    <property type="match status" value="1"/>
</dbReference>
<accession>A0ABP8PUE2</accession>
<sequence length="166" mass="17129">MKRKHSKWSGEAEAGATYEWGHMVDNTPASVVARFYTALAASDATTIGALLDEHLASDVVLQLPPGLPYAGALSGSSAVKSMFVAAATAPPVVGPVAPTVESLAGTDTVVFAEVRFTWAGAGGTGEGGESLATEKWAFTDGKISAIVAYYWDPTACPAPARSARNR</sequence>
<keyword evidence="3" id="KW-1185">Reference proteome</keyword>
<evidence type="ECO:0000313" key="2">
    <source>
        <dbReference type="EMBL" id="GAA4491522.1"/>
    </source>
</evidence>
<dbReference type="Proteomes" id="UP001501183">
    <property type="component" value="Unassembled WGS sequence"/>
</dbReference>
<protein>
    <recommendedName>
        <fullName evidence="1">SnoaL-like domain-containing protein</fullName>
    </recommendedName>
</protein>
<proteinExistence type="predicted"/>
<evidence type="ECO:0000259" key="1">
    <source>
        <dbReference type="Pfam" id="PF12680"/>
    </source>
</evidence>